<dbReference type="AlphaFoldDB" id="T1KI81"/>
<evidence type="ECO:0000256" key="1">
    <source>
        <dbReference type="SAM" id="Phobius"/>
    </source>
</evidence>
<protein>
    <submittedName>
        <fullName evidence="2">Uncharacterized protein</fullName>
    </submittedName>
</protein>
<sequence length="240" mass="26272">MTINSTSSQLIGPNNVRKQNNKVNHSDNLSISPNQPSTPIVLTVAMSSSTTVSPSIFSVRHNQSRLFTLNNGSSNFFGINDRDIPILIGAAAGAIGLIIIILAAILAWYCCQYGIRRQKSSYRLDEENEKWASCSNFGSGVFADNDSVIFTGIENIPNQCVKGHNIRRSLSTQIHLVNLNFTKKRANRMRNDSAAAIALNRSGATPTHSPYLTKETDCLVDNDSLIANEAVVVYDERTVL</sequence>
<feature type="transmembrane region" description="Helical" evidence="1">
    <location>
        <begin position="84"/>
        <end position="111"/>
    </location>
</feature>
<keyword evidence="1" id="KW-0472">Membrane</keyword>
<dbReference type="HOGENOM" id="CLU_1157728_0_0_1"/>
<keyword evidence="1" id="KW-1133">Transmembrane helix</keyword>
<reference evidence="3" key="1">
    <citation type="submission" date="2011-08" db="EMBL/GenBank/DDBJ databases">
        <authorList>
            <person name="Rombauts S."/>
        </authorList>
    </citation>
    <scope>NUCLEOTIDE SEQUENCE</scope>
    <source>
        <strain evidence="3">London</strain>
    </source>
</reference>
<dbReference type="STRING" id="32264.T1KI81"/>
<dbReference type="EMBL" id="CAEY01000111">
    <property type="status" value="NOT_ANNOTATED_CDS"/>
    <property type="molecule type" value="Genomic_DNA"/>
</dbReference>
<evidence type="ECO:0000313" key="3">
    <source>
        <dbReference type="Proteomes" id="UP000015104"/>
    </source>
</evidence>
<dbReference type="Proteomes" id="UP000015104">
    <property type="component" value="Unassembled WGS sequence"/>
</dbReference>
<reference evidence="2" key="2">
    <citation type="submission" date="2015-06" db="UniProtKB">
        <authorList>
            <consortium name="EnsemblMetazoa"/>
        </authorList>
    </citation>
    <scope>IDENTIFICATION</scope>
</reference>
<evidence type="ECO:0000313" key="2">
    <source>
        <dbReference type="EnsemblMetazoa" id="tetur12g00400.1"/>
    </source>
</evidence>
<organism evidence="2 3">
    <name type="scientific">Tetranychus urticae</name>
    <name type="common">Two-spotted spider mite</name>
    <dbReference type="NCBI Taxonomy" id="32264"/>
    <lineage>
        <taxon>Eukaryota</taxon>
        <taxon>Metazoa</taxon>
        <taxon>Ecdysozoa</taxon>
        <taxon>Arthropoda</taxon>
        <taxon>Chelicerata</taxon>
        <taxon>Arachnida</taxon>
        <taxon>Acari</taxon>
        <taxon>Acariformes</taxon>
        <taxon>Trombidiformes</taxon>
        <taxon>Prostigmata</taxon>
        <taxon>Eleutherengona</taxon>
        <taxon>Raphignathae</taxon>
        <taxon>Tetranychoidea</taxon>
        <taxon>Tetranychidae</taxon>
        <taxon>Tetranychus</taxon>
    </lineage>
</organism>
<keyword evidence="1" id="KW-0812">Transmembrane</keyword>
<accession>T1KI81</accession>
<proteinExistence type="predicted"/>
<keyword evidence="3" id="KW-1185">Reference proteome</keyword>
<dbReference type="EnsemblMetazoa" id="tetur12g00400.1">
    <property type="protein sequence ID" value="tetur12g00400.1"/>
    <property type="gene ID" value="tetur12g00400"/>
</dbReference>
<name>T1KI81_TETUR</name>